<comment type="subcellular location">
    <subcellularLocation>
        <location evidence="1">Nucleus</location>
    </subcellularLocation>
</comment>
<proteinExistence type="predicted"/>
<evidence type="ECO:0000256" key="5">
    <source>
        <dbReference type="ARBA" id="ARBA00023242"/>
    </source>
</evidence>
<feature type="compositionally biased region" description="Basic and acidic residues" evidence="6">
    <location>
        <begin position="454"/>
        <end position="471"/>
    </location>
</feature>
<keyword evidence="2" id="KW-0479">Metal-binding</keyword>
<evidence type="ECO:0000256" key="4">
    <source>
        <dbReference type="ARBA" id="ARBA00022833"/>
    </source>
</evidence>
<name>A0A8R1HLV8_CAEJA</name>
<dbReference type="PANTHER" id="PTHR46481:SF10">
    <property type="entry name" value="ZINC FINGER BED DOMAIN-CONTAINING PROTEIN 39"/>
    <property type="match status" value="1"/>
</dbReference>
<organism evidence="7 8">
    <name type="scientific">Caenorhabditis japonica</name>
    <dbReference type="NCBI Taxonomy" id="281687"/>
    <lineage>
        <taxon>Eukaryota</taxon>
        <taxon>Metazoa</taxon>
        <taxon>Ecdysozoa</taxon>
        <taxon>Nematoda</taxon>
        <taxon>Chromadorea</taxon>
        <taxon>Rhabditida</taxon>
        <taxon>Rhabditina</taxon>
        <taxon>Rhabditomorpha</taxon>
        <taxon>Rhabditoidea</taxon>
        <taxon>Rhabditidae</taxon>
        <taxon>Peloderinae</taxon>
        <taxon>Caenorhabditis</taxon>
    </lineage>
</organism>
<dbReference type="AlphaFoldDB" id="A0A8R1HLV8"/>
<sequence length="677" mass="78119">MDQEQKKVIDQLFNSFAQTGLPMSIVESAGFLNMMRTVNPNLKIKSRSHFTRNELPVLFQEYEEKLRHELEHAQHVCISFDGWSEKNNKFQITGVIVHFAKNDALVSRVLDVIDGSKMSHSGENIFLDLTKSLDYYDLTEKVSAVVRDGASNAISASNLLRKPHFDCFSHKLNLAVKDSVKAFETRIEKVTEKLMKICRKIQKLSTLARELNDMEETLGFSHLTLVKNIEIRWNTLYDMYCRAERMKQPLDMFLIEHPELPQIETKEWSLIAGVIEFLKPISETITATQKNGVTASTIIPTLEVLLMQMKEPGPFLSARNALVERLEYELEKYRSIDYLEISCLLDPRFKSNFCGESGKSSLMQLVLNKNEESSIEEETSSSEREKNAESLIRNPLLAYYEKHALQFVYDEISKQTPEFPSGGREFEEILGQIRSLLNKLPYVRTSTTQNASVDKPRSERLRKEDKDKMSEKALGNRRKEANKRNSINYNKNKKEKEINLMKDFARLNTEKENMAKSLILSALNNTKNYTTDASQRMCSSEIDAMLQELEDGGNSTLRTLEEELRKREEHLKEVINDMTTKTTNANTYGSRKSRALHNRNIAKLEYEITRLHHETERLSKMENLVIYVKDPVIDKHCLEIGLEMWKTSREFIESSHILSTERCKRAPFAQAVADVLL</sequence>
<dbReference type="EnsemblMetazoa" id="CJA05389.1">
    <property type="protein sequence ID" value="CJA05389.1"/>
    <property type="gene ID" value="WBGene00124593"/>
</dbReference>
<reference evidence="7" key="2">
    <citation type="submission" date="2022-06" db="UniProtKB">
        <authorList>
            <consortium name="EnsemblMetazoa"/>
        </authorList>
    </citation>
    <scope>IDENTIFICATION</scope>
    <source>
        <strain evidence="7">DF5081</strain>
    </source>
</reference>
<dbReference type="InterPro" id="IPR052035">
    <property type="entry name" value="ZnF_BED_domain_contain"/>
</dbReference>
<reference evidence="8" key="1">
    <citation type="submission" date="2010-08" db="EMBL/GenBank/DDBJ databases">
        <authorList>
            <consortium name="Caenorhabditis japonica Sequencing Consortium"/>
            <person name="Wilson R.K."/>
        </authorList>
    </citation>
    <scope>NUCLEOTIDE SEQUENCE [LARGE SCALE GENOMIC DNA]</scope>
    <source>
        <strain evidence="8">DF5081</strain>
    </source>
</reference>
<dbReference type="Proteomes" id="UP000005237">
    <property type="component" value="Unassembled WGS sequence"/>
</dbReference>
<keyword evidence="3" id="KW-0863">Zinc-finger</keyword>
<evidence type="ECO:0000256" key="6">
    <source>
        <dbReference type="SAM" id="MobiDB-lite"/>
    </source>
</evidence>
<protein>
    <recommendedName>
        <fullName evidence="9">Zinc finger BED domain-containing protein 4</fullName>
    </recommendedName>
</protein>
<evidence type="ECO:0000256" key="1">
    <source>
        <dbReference type="ARBA" id="ARBA00004123"/>
    </source>
</evidence>
<dbReference type="GO" id="GO:0005634">
    <property type="term" value="C:nucleus"/>
    <property type="evidence" value="ECO:0007669"/>
    <property type="project" value="UniProtKB-SubCell"/>
</dbReference>
<dbReference type="GO" id="GO:0008270">
    <property type="term" value="F:zinc ion binding"/>
    <property type="evidence" value="ECO:0007669"/>
    <property type="project" value="UniProtKB-KW"/>
</dbReference>
<keyword evidence="5" id="KW-0539">Nucleus</keyword>
<keyword evidence="8" id="KW-1185">Reference proteome</keyword>
<keyword evidence="4" id="KW-0862">Zinc</keyword>
<accession>A0A8R1HLV8</accession>
<dbReference type="PANTHER" id="PTHR46481">
    <property type="entry name" value="ZINC FINGER BED DOMAIN-CONTAINING PROTEIN 4"/>
    <property type="match status" value="1"/>
</dbReference>
<evidence type="ECO:0008006" key="9">
    <source>
        <dbReference type="Google" id="ProtNLM"/>
    </source>
</evidence>
<feature type="region of interest" description="Disordered" evidence="6">
    <location>
        <begin position="446"/>
        <end position="489"/>
    </location>
</feature>
<evidence type="ECO:0000313" key="8">
    <source>
        <dbReference type="Proteomes" id="UP000005237"/>
    </source>
</evidence>
<evidence type="ECO:0000313" key="7">
    <source>
        <dbReference type="EnsemblMetazoa" id="CJA05389.1"/>
    </source>
</evidence>
<evidence type="ECO:0000256" key="3">
    <source>
        <dbReference type="ARBA" id="ARBA00022771"/>
    </source>
</evidence>
<dbReference type="SUPFAM" id="SSF53098">
    <property type="entry name" value="Ribonuclease H-like"/>
    <property type="match status" value="1"/>
</dbReference>
<dbReference type="InterPro" id="IPR012337">
    <property type="entry name" value="RNaseH-like_sf"/>
</dbReference>
<evidence type="ECO:0000256" key="2">
    <source>
        <dbReference type="ARBA" id="ARBA00022723"/>
    </source>
</evidence>